<dbReference type="InterPro" id="IPR037523">
    <property type="entry name" value="VOC_core"/>
</dbReference>
<evidence type="ECO:0000313" key="2">
    <source>
        <dbReference type="EMBL" id="NDY91789.1"/>
    </source>
</evidence>
<dbReference type="PANTHER" id="PTHR36113">
    <property type="entry name" value="LYASE, PUTATIVE-RELATED-RELATED"/>
    <property type="match status" value="1"/>
</dbReference>
<gene>
    <name evidence="2" type="ORF">G3A44_11390</name>
</gene>
<dbReference type="RefSeq" id="WP_163457644.1">
    <property type="nucleotide sequence ID" value="NZ_JAAGOH010000012.1"/>
</dbReference>
<dbReference type="EMBL" id="JAAGOH010000012">
    <property type="protein sequence ID" value="NDY91789.1"/>
    <property type="molecule type" value="Genomic_DNA"/>
</dbReference>
<protein>
    <recommendedName>
        <fullName evidence="1">VOC domain-containing protein</fullName>
    </recommendedName>
</protein>
<dbReference type="SUPFAM" id="SSF54593">
    <property type="entry name" value="Glyoxalase/Bleomycin resistance protein/Dihydroxybiphenyl dioxygenase"/>
    <property type="match status" value="1"/>
</dbReference>
<dbReference type="Pfam" id="PF13669">
    <property type="entry name" value="Glyoxalase_4"/>
    <property type="match status" value="1"/>
</dbReference>
<proteinExistence type="predicted"/>
<dbReference type="InterPro" id="IPR029068">
    <property type="entry name" value="Glyas_Bleomycin-R_OHBP_Dase"/>
</dbReference>
<dbReference type="InterPro" id="IPR051332">
    <property type="entry name" value="Fosfomycin_Res_Enzymes"/>
</dbReference>
<dbReference type="Gene3D" id="3.10.180.10">
    <property type="entry name" value="2,3-Dihydroxybiphenyl 1,2-Dioxygenase, domain 1"/>
    <property type="match status" value="1"/>
</dbReference>
<dbReference type="Proteomes" id="UP000484255">
    <property type="component" value="Unassembled WGS sequence"/>
</dbReference>
<accession>A0A7C9PHE7</accession>
<reference evidence="2 3" key="1">
    <citation type="submission" date="2020-02" db="EMBL/GenBank/DDBJ databases">
        <title>Ideonella bacterium strain TBM-1.</title>
        <authorList>
            <person name="Chen W.-M."/>
        </authorList>
    </citation>
    <scope>NUCLEOTIDE SEQUENCE [LARGE SCALE GENOMIC DNA]</scope>
    <source>
        <strain evidence="2 3">TBM-1</strain>
    </source>
</reference>
<dbReference type="PANTHER" id="PTHR36113:SF6">
    <property type="entry name" value="FOSFOMYCIN RESISTANCE PROTEIN FOSX"/>
    <property type="match status" value="1"/>
</dbReference>
<evidence type="ECO:0000313" key="3">
    <source>
        <dbReference type="Proteomes" id="UP000484255"/>
    </source>
</evidence>
<name>A0A7C9PHE7_9BURK</name>
<dbReference type="AlphaFoldDB" id="A0A7C9PHE7"/>
<evidence type="ECO:0000259" key="1">
    <source>
        <dbReference type="PROSITE" id="PS51819"/>
    </source>
</evidence>
<feature type="domain" description="VOC" evidence="1">
    <location>
        <begin position="6"/>
        <end position="132"/>
    </location>
</feature>
<comment type="caution">
    <text evidence="2">The sequence shown here is derived from an EMBL/GenBank/DDBJ whole genome shotgun (WGS) entry which is preliminary data.</text>
</comment>
<organism evidence="2 3">
    <name type="scientific">Ideonella livida</name>
    <dbReference type="NCBI Taxonomy" id="2707176"/>
    <lineage>
        <taxon>Bacteria</taxon>
        <taxon>Pseudomonadati</taxon>
        <taxon>Pseudomonadota</taxon>
        <taxon>Betaproteobacteria</taxon>
        <taxon>Burkholderiales</taxon>
        <taxon>Sphaerotilaceae</taxon>
        <taxon>Ideonella</taxon>
    </lineage>
</organism>
<sequence length="135" mass="15207">MTTPGSLHHIELYVASLGDSSRFWSGFLGALGYVKFQEWSQGVSFKLDHTYIVLVQVEPEHLAPGYHRKRVGLNHLAFHAASRQQVDDVTHWARQAGYAVLYEDRHPLAGGPNYYALYCEDPNRIKVELVAPAEA</sequence>
<keyword evidence="3" id="KW-1185">Reference proteome</keyword>
<dbReference type="PROSITE" id="PS51819">
    <property type="entry name" value="VOC"/>
    <property type="match status" value="1"/>
</dbReference>